<dbReference type="EMBL" id="CP009920">
    <property type="protein sequence ID" value="AJI22936.1"/>
    <property type="molecule type" value="Genomic_DNA"/>
</dbReference>
<reference evidence="2 3" key="1">
    <citation type="journal article" date="2015" name="Genome Announc.">
        <title>Complete genome sequences for 35 biothreat assay-relevant bacillus species.</title>
        <authorList>
            <person name="Johnson S.L."/>
            <person name="Daligault H.E."/>
            <person name="Davenport K.W."/>
            <person name="Jaissle J."/>
            <person name="Frey K.G."/>
            <person name="Ladner J.T."/>
            <person name="Broomall S.M."/>
            <person name="Bishop-Lilly K.A."/>
            <person name="Bruce D.C."/>
            <person name="Gibbons H.S."/>
            <person name="Coyne S.R."/>
            <person name="Lo C.C."/>
            <person name="Meincke L."/>
            <person name="Munk A.C."/>
            <person name="Koroleva G.I."/>
            <person name="Rosenzweig C.N."/>
            <person name="Palacios G.F."/>
            <person name="Redden C.L."/>
            <person name="Minogue T.D."/>
            <person name="Chain P.S."/>
        </authorList>
    </citation>
    <scope>NUCLEOTIDE SEQUENCE [LARGE SCALE GENOMIC DNA]</scope>
    <source>
        <strain evidence="3">ATCC 14581 / DSM 32 / JCM 2506 / NBRC 15308 / NCIMB 9376 / NCTC 10342 / NRRL B-14308 / VKM B-512</strain>
    </source>
</reference>
<proteinExistence type="predicted"/>
<gene>
    <name evidence="2" type="primary">yflT</name>
    <name evidence="2" type="ORF">BG04_4618</name>
</gene>
<feature type="domain" description="General stress protein 17M-like" evidence="1">
    <location>
        <begin position="3"/>
        <end position="98"/>
    </location>
</feature>
<evidence type="ECO:0000313" key="2">
    <source>
        <dbReference type="EMBL" id="AJI22936.1"/>
    </source>
</evidence>
<dbReference type="KEGG" id="bmeg:BG04_4618"/>
<organism evidence="2 3">
    <name type="scientific">Priestia megaterium (strain ATCC 14581 / DSM 32 / CCUG 1817 / JCM 2506 / NBRC 15308 / NCIMB 9376 / NCTC 10342 / NRRL B-14308 / VKM B-512 / Ford 19)</name>
    <name type="common">Bacillus megaterium</name>
    <dbReference type="NCBI Taxonomy" id="1348623"/>
    <lineage>
        <taxon>Bacteria</taxon>
        <taxon>Bacillati</taxon>
        <taxon>Bacillota</taxon>
        <taxon>Bacilli</taxon>
        <taxon>Bacillales</taxon>
        <taxon>Bacillaceae</taxon>
        <taxon>Priestia</taxon>
    </lineage>
</organism>
<dbReference type="Pfam" id="PF11181">
    <property type="entry name" value="YflT"/>
    <property type="match status" value="1"/>
</dbReference>
<dbReference type="GeneID" id="93642613"/>
<accession>A0A0B6AHG6</accession>
<evidence type="ECO:0000313" key="3">
    <source>
        <dbReference type="Proteomes" id="UP000031829"/>
    </source>
</evidence>
<dbReference type="InterPro" id="IPR025889">
    <property type="entry name" value="GSP17M-like_dom"/>
</dbReference>
<dbReference type="Proteomes" id="UP000031829">
    <property type="component" value="Chromosome"/>
</dbReference>
<dbReference type="HOGENOM" id="CLU_150010_1_0_9"/>
<dbReference type="RefSeq" id="WP_013056955.1">
    <property type="nucleotide sequence ID" value="NZ_BCVB01000004.1"/>
</dbReference>
<dbReference type="AlphaFoldDB" id="A0A0B6AHG6"/>
<evidence type="ECO:0000259" key="1">
    <source>
        <dbReference type="Pfam" id="PF11181"/>
    </source>
</evidence>
<protein>
    <submittedName>
        <fullName evidence="2">General stress protein 17M</fullName>
    </submittedName>
</protein>
<name>A0A0B6AHG6_PRIM2</name>
<sequence>MVNVKVVENGVQAKDTIEQFLREGFTKDEVYLLAHHQDRSEDLTAATNTNNIGLSEQGVFDAIANVFRSRGDELRAKMRSLGLSQPEAERYEEELDHGKVIVVASKVA</sequence>